<evidence type="ECO:0000313" key="3">
    <source>
        <dbReference type="Proteomes" id="UP001266305"/>
    </source>
</evidence>
<gene>
    <name evidence="2" type="ORF">P7K49_012582</name>
</gene>
<protein>
    <submittedName>
        <fullName evidence="2">Uncharacterized protein</fullName>
    </submittedName>
</protein>
<keyword evidence="3" id="KW-1185">Reference proteome</keyword>
<reference evidence="2 3" key="1">
    <citation type="submission" date="2023-05" db="EMBL/GenBank/DDBJ databases">
        <title>B98-5 Cell Line De Novo Hybrid Assembly: An Optical Mapping Approach.</title>
        <authorList>
            <person name="Kananen K."/>
            <person name="Auerbach J.A."/>
            <person name="Kautto E."/>
            <person name="Blachly J.S."/>
        </authorList>
    </citation>
    <scope>NUCLEOTIDE SEQUENCE [LARGE SCALE GENOMIC DNA]</scope>
    <source>
        <strain evidence="2">B95-8</strain>
        <tissue evidence="2">Cell line</tissue>
    </source>
</reference>
<sequence>MPTCPLSTDLALVKGLQATPPGPSEANSRTAAARNVWTPGQAPHRLGGETPMQGMGGLPCQKTPTIAPREQRFAPCESARRGRAAFRTPTPPDTNPQARTGRLVPFAMNIRPFACRESFTAQENVTLHRSDKRPLSGSESNSDPRCQCAHFQPTLLW</sequence>
<feature type="region of interest" description="Disordered" evidence="1">
    <location>
        <begin position="71"/>
        <end position="100"/>
    </location>
</feature>
<feature type="region of interest" description="Disordered" evidence="1">
    <location>
        <begin position="125"/>
        <end position="145"/>
    </location>
</feature>
<evidence type="ECO:0000256" key="1">
    <source>
        <dbReference type="SAM" id="MobiDB-lite"/>
    </source>
</evidence>
<dbReference type="Proteomes" id="UP001266305">
    <property type="component" value="Unassembled WGS sequence"/>
</dbReference>
<organism evidence="2 3">
    <name type="scientific">Saguinus oedipus</name>
    <name type="common">Cotton-top tamarin</name>
    <name type="synonym">Oedipomidas oedipus</name>
    <dbReference type="NCBI Taxonomy" id="9490"/>
    <lineage>
        <taxon>Eukaryota</taxon>
        <taxon>Metazoa</taxon>
        <taxon>Chordata</taxon>
        <taxon>Craniata</taxon>
        <taxon>Vertebrata</taxon>
        <taxon>Euteleostomi</taxon>
        <taxon>Mammalia</taxon>
        <taxon>Eutheria</taxon>
        <taxon>Euarchontoglires</taxon>
        <taxon>Primates</taxon>
        <taxon>Haplorrhini</taxon>
        <taxon>Platyrrhini</taxon>
        <taxon>Cebidae</taxon>
        <taxon>Callitrichinae</taxon>
        <taxon>Saguinus</taxon>
    </lineage>
</organism>
<proteinExistence type="predicted"/>
<comment type="caution">
    <text evidence="2">The sequence shown here is derived from an EMBL/GenBank/DDBJ whole genome shotgun (WGS) entry which is preliminary data.</text>
</comment>
<name>A0ABQ9VDG1_SAGOE</name>
<evidence type="ECO:0000313" key="2">
    <source>
        <dbReference type="EMBL" id="KAK2107417.1"/>
    </source>
</evidence>
<dbReference type="EMBL" id="JASSZA010000006">
    <property type="protein sequence ID" value="KAK2107417.1"/>
    <property type="molecule type" value="Genomic_DNA"/>
</dbReference>
<accession>A0ABQ9VDG1</accession>